<evidence type="ECO:0000256" key="1">
    <source>
        <dbReference type="ARBA" id="ARBA00022801"/>
    </source>
</evidence>
<keyword evidence="3" id="KW-0732">Signal</keyword>
<dbReference type="InterPro" id="IPR000675">
    <property type="entry name" value="Cutinase/axe"/>
</dbReference>
<comment type="caution">
    <text evidence="4">The sequence shown here is derived from an EMBL/GenBank/DDBJ whole genome shotgun (WGS) entry which is preliminary data.</text>
</comment>
<dbReference type="InterPro" id="IPR029058">
    <property type="entry name" value="AB_hydrolase_fold"/>
</dbReference>
<dbReference type="PANTHER" id="PTHR33630:SF13">
    <property type="entry name" value="ACETYLXYLAN ESTERASE"/>
    <property type="match status" value="1"/>
</dbReference>
<feature type="chain" id="PRO_5034169039" evidence="3">
    <location>
        <begin position="19"/>
        <end position="275"/>
    </location>
</feature>
<name>A0A8H6VCQ2_9PEZI</name>
<dbReference type="Pfam" id="PF01083">
    <property type="entry name" value="Cutinase"/>
    <property type="match status" value="1"/>
</dbReference>
<dbReference type="AlphaFoldDB" id="A0A8H6VCQ2"/>
<evidence type="ECO:0000256" key="3">
    <source>
        <dbReference type="SAM" id="SignalP"/>
    </source>
</evidence>
<dbReference type="SMART" id="SM01110">
    <property type="entry name" value="Cutinase"/>
    <property type="match status" value="1"/>
</dbReference>
<evidence type="ECO:0000256" key="2">
    <source>
        <dbReference type="ARBA" id="ARBA00023157"/>
    </source>
</evidence>
<gene>
    <name evidence="4" type="ORF">HII31_12241</name>
</gene>
<sequence length="275" mass="29334">MTSTTLTSFLIFTTLVSSACPPVHLFGARGTNEKPGYGFLAGGFVNETLKAIPGSTAEPIIYPANGSFDPVDDVYRASVRAGVANLTKQITTFSQECPETPLVLIGYSQGAKIFDDALCGGGDPFDDINSTEPTIAQFNIKAVLLPGDDRFTVGEPFHVGNATHGGLDPRPSSQLRCGNYTDAIQLYCNANDEWCANGTSLAVHLSYYPQYAKMGLEFIQSRLAMNGTNSSSPSSTGQAMPNGTGYVSAAHSRFEIAGWMSWLSFMAYLAMFLGA</sequence>
<protein>
    <submittedName>
        <fullName evidence="4">Acetylxylan esterase 2</fullName>
    </submittedName>
</protein>
<accession>A0A8H6VCQ2</accession>
<dbReference type="SUPFAM" id="SSF53474">
    <property type="entry name" value="alpha/beta-Hydrolases"/>
    <property type="match status" value="1"/>
</dbReference>
<dbReference type="PANTHER" id="PTHR33630">
    <property type="entry name" value="CUTINASE RV1984C-RELATED-RELATED"/>
    <property type="match status" value="1"/>
</dbReference>
<evidence type="ECO:0000313" key="5">
    <source>
        <dbReference type="Proteomes" id="UP000660729"/>
    </source>
</evidence>
<reference evidence="4" key="1">
    <citation type="submission" date="2020-04" db="EMBL/GenBank/DDBJ databases">
        <title>Draft genome resource of the tomato pathogen Pseudocercospora fuligena.</title>
        <authorList>
            <person name="Zaccaron A."/>
        </authorList>
    </citation>
    <scope>NUCLEOTIDE SEQUENCE</scope>
    <source>
        <strain evidence="4">PF001</strain>
    </source>
</reference>
<dbReference type="Proteomes" id="UP000660729">
    <property type="component" value="Unassembled WGS sequence"/>
</dbReference>
<evidence type="ECO:0000313" key="4">
    <source>
        <dbReference type="EMBL" id="KAF7186445.1"/>
    </source>
</evidence>
<dbReference type="GO" id="GO:0052689">
    <property type="term" value="F:carboxylic ester hydrolase activity"/>
    <property type="evidence" value="ECO:0007669"/>
    <property type="project" value="UniProtKB-ARBA"/>
</dbReference>
<keyword evidence="1" id="KW-0378">Hydrolase</keyword>
<feature type="signal peptide" evidence="3">
    <location>
        <begin position="1"/>
        <end position="18"/>
    </location>
</feature>
<proteinExistence type="predicted"/>
<dbReference type="Gene3D" id="3.40.50.1820">
    <property type="entry name" value="alpha/beta hydrolase"/>
    <property type="match status" value="1"/>
</dbReference>
<dbReference type="OrthoDB" id="2586582at2759"/>
<dbReference type="EMBL" id="JABCIY010000254">
    <property type="protein sequence ID" value="KAF7186445.1"/>
    <property type="molecule type" value="Genomic_DNA"/>
</dbReference>
<keyword evidence="5" id="KW-1185">Reference proteome</keyword>
<keyword evidence="2" id="KW-1015">Disulfide bond</keyword>
<organism evidence="4 5">
    <name type="scientific">Pseudocercospora fuligena</name>
    <dbReference type="NCBI Taxonomy" id="685502"/>
    <lineage>
        <taxon>Eukaryota</taxon>
        <taxon>Fungi</taxon>
        <taxon>Dikarya</taxon>
        <taxon>Ascomycota</taxon>
        <taxon>Pezizomycotina</taxon>
        <taxon>Dothideomycetes</taxon>
        <taxon>Dothideomycetidae</taxon>
        <taxon>Mycosphaerellales</taxon>
        <taxon>Mycosphaerellaceae</taxon>
        <taxon>Pseudocercospora</taxon>
    </lineage>
</organism>